<evidence type="ECO:0000313" key="1">
    <source>
        <dbReference type="EMBL" id="MDV5172336.1"/>
    </source>
</evidence>
<organism evidence="1 2">
    <name type="scientific">Photobacterium rosenbergii</name>
    <dbReference type="NCBI Taxonomy" id="294936"/>
    <lineage>
        <taxon>Bacteria</taxon>
        <taxon>Pseudomonadati</taxon>
        <taxon>Pseudomonadota</taxon>
        <taxon>Gammaproteobacteria</taxon>
        <taxon>Vibrionales</taxon>
        <taxon>Vibrionaceae</taxon>
        <taxon>Photobacterium</taxon>
    </lineage>
</organism>
<evidence type="ECO:0000313" key="2">
    <source>
        <dbReference type="Proteomes" id="UP001186452"/>
    </source>
</evidence>
<sequence>MIKMQSYYERQGETATKGLIAIQVAENLLEQIKTYSYADISLSGGSGTISRGGTTFNWQQIVRSKTLATAGDAKQVEVTVSWNDRWQQPQTISLVTLRTQY</sequence>
<dbReference type="Proteomes" id="UP001186452">
    <property type="component" value="Unassembled WGS sequence"/>
</dbReference>
<keyword evidence="2" id="KW-1185">Reference proteome</keyword>
<dbReference type="RefSeq" id="WP_317525129.1">
    <property type="nucleotide sequence ID" value="NZ_JAWJZI010000027.1"/>
</dbReference>
<name>A0ABU3ZQD4_9GAMM</name>
<gene>
    <name evidence="1" type="ORF">R2X38_25365</name>
</gene>
<reference evidence="1 2" key="1">
    <citation type="submission" date="2023-10" db="EMBL/GenBank/DDBJ databases">
        <title>Marine bacteria isolated from horseshoe crab.</title>
        <authorList>
            <person name="Cheng T.H."/>
        </authorList>
    </citation>
    <scope>NUCLEOTIDE SEQUENCE [LARGE SCALE GENOMIC DNA]</scope>
    <source>
        <strain evidence="1 2">HSC6</strain>
    </source>
</reference>
<proteinExistence type="predicted"/>
<accession>A0ABU3ZQD4</accession>
<protein>
    <submittedName>
        <fullName evidence="1">Uncharacterized protein</fullName>
    </submittedName>
</protein>
<dbReference type="EMBL" id="JAWJZI010000027">
    <property type="protein sequence ID" value="MDV5172336.1"/>
    <property type="molecule type" value="Genomic_DNA"/>
</dbReference>
<comment type="caution">
    <text evidence="1">The sequence shown here is derived from an EMBL/GenBank/DDBJ whole genome shotgun (WGS) entry which is preliminary data.</text>
</comment>